<reference evidence="7" key="1">
    <citation type="submission" date="2018-07" db="EMBL/GenBank/DDBJ databases">
        <authorList>
            <person name="Quirk P.G."/>
            <person name="Krulwich T.A."/>
        </authorList>
    </citation>
    <scope>NUCLEOTIDE SEQUENCE</scope>
</reference>
<dbReference type="EMBL" id="UFQT01000596">
    <property type="protein sequence ID" value="SSX25582.1"/>
    <property type="molecule type" value="Genomic_DNA"/>
</dbReference>
<sequence length="454" mass="49398">MYLLIKLNWTKFPCVLKAGHCHGGVATAKIDNIGALQDAVGLLNGTGLTENGAYCSLEPFIDSKFDVHIQKIGGNYKAFMRKSISGSWKTNQGQAMLEQIQMTEKYKSWIDEEIAQKKKQQRGGSISSLSSIFGSKDLPESPKPVATTGPPSHPPPPAPTSTTATSNDTSASATSRGTPVSSFETTKTSITTQQHGSTTSSSTFPTRDQPQWYSPKKSVPDPTVTSTLSDIKSTTSTPKTSSLSSQDSRTGSITSTVSPVVNGYSSMSSLDKSTNSITTKEEPRMPFSTISTQSSTYDMPRNQVVIPTPSTYRSQSSTEQSYTPPPSAIEKVKDFHKPLSRKDSSDSELIFGGKDAESFRSKYAYSTYTSTNKSSDMDVIFSSSIDKRSSMDSNTSNNSYSGSRDSTDFNTSYRNPSSYRGIQNPMFQDYDTGASVEKKSTSRSHDDDDEFDLK</sequence>
<feature type="region of interest" description="Disordered" evidence="5">
    <location>
        <begin position="117"/>
        <end position="295"/>
    </location>
</feature>
<feature type="domain" description="Synapsin ATP-binding" evidence="6">
    <location>
        <begin position="9"/>
        <end position="112"/>
    </location>
</feature>
<comment type="similarity">
    <text evidence="1">Belongs to the synapsin family.</text>
</comment>
<dbReference type="InterPro" id="IPR020898">
    <property type="entry name" value="Synapsin_ATP-bd_dom"/>
</dbReference>
<protein>
    <submittedName>
        <fullName evidence="7">CSON012491 protein</fullName>
    </submittedName>
</protein>
<feature type="region of interest" description="Disordered" evidence="5">
    <location>
        <begin position="308"/>
        <end position="329"/>
    </location>
</feature>
<feature type="compositionally biased region" description="Low complexity" evidence="5">
    <location>
        <begin position="123"/>
        <end position="135"/>
    </location>
</feature>
<evidence type="ECO:0000256" key="5">
    <source>
        <dbReference type="SAM" id="MobiDB-lite"/>
    </source>
</evidence>
<comment type="subcellular location">
    <subcellularLocation>
        <location evidence="4">Synapse</location>
    </subcellularLocation>
</comment>
<dbReference type="GO" id="GO:0005524">
    <property type="term" value="F:ATP binding"/>
    <property type="evidence" value="ECO:0007669"/>
    <property type="project" value="InterPro"/>
</dbReference>
<dbReference type="SUPFAM" id="SSF56059">
    <property type="entry name" value="Glutathione synthetase ATP-binding domain-like"/>
    <property type="match status" value="1"/>
</dbReference>
<dbReference type="Pfam" id="PF02750">
    <property type="entry name" value="Synapsin_C"/>
    <property type="match status" value="1"/>
</dbReference>
<organism evidence="7">
    <name type="scientific">Culicoides sonorensis</name>
    <name type="common">Biting midge</name>
    <dbReference type="NCBI Taxonomy" id="179676"/>
    <lineage>
        <taxon>Eukaryota</taxon>
        <taxon>Metazoa</taxon>
        <taxon>Ecdysozoa</taxon>
        <taxon>Arthropoda</taxon>
        <taxon>Hexapoda</taxon>
        <taxon>Insecta</taxon>
        <taxon>Pterygota</taxon>
        <taxon>Neoptera</taxon>
        <taxon>Endopterygota</taxon>
        <taxon>Diptera</taxon>
        <taxon>Nematocera</taxon>
        <taxon>Chironomoidea</taxon>
        <taxon>Ceratopogonidae</taxon>
        <taxon>Ceratopogoninae</taxon>
        <taxon>Culicoides</taxon>
        <taxon>Monoculicoides</taxon>
    </lineage>
</organism>
<evidence type="ECO:0000256" key="1">
    <source>
        <dbReference type="ARBA" id="ARBA00008243"/>
    </source>
</evidence>
<evidence type="ECO:0000256" key="2">
    <source>
        <dbReference type="ARBA" id="ARBA00022553"/>
    </source>
</evidence>
<dbReference type="PRINTS" id="PR01368">
    <property type="entry name" value="SYNAPSIN"/>
</dbReference>
<evidence type="ECO:0000259" key="6">
    <source>
        <dbReference type="Pfam" id="PF02750"/>
    </source>
</evidence>
<keyword evidence="2" id="KW-0597">Phosphoprotein</keyword>
<dbReference type="InterPro" id="IPR013815">
    <property type="entry name" value="ATP_grasp_subdomain_1"/>
</dbReference>
<gene>
    <name evidence="7" type="primary">CSON012491</name>
</gene>
<dbReference type="GO" id="GO:0007269">
    <property type="term" value="P:neurotransmitter secretion"/>
    <property type="evidence" value="ECO:0007669"/>
    <property type="project" value="InterPro"/>
</dbReference>
<feature type="compositionally biased region" description="Low complexity" evidence="5">
    <location>
        <begin position="160"/>
        <end position="175"/>
    </location>
</feature>
<feature type="compositionally biased region" description="Polar residues" evidence="5">
    <location>
        <begin position="176"/>
        <end position="187"/>
    </location>
</feature>
<evidence type="ECO:0000313" key="7">
    <source>
        <dbReference type="EMBL" id="SSX25582.1"/>
    </source>
</evidence>
<name>A0A336M5N4_CULSO</name>
<keyword evidence="3" id="KW-0770">Synapse</keyword>
<feature type="compositionally biased region" description="Low complexity" evidence="5">
    <location>
        <begin position="188"/>
        <end position="203"/>
    </location>
</feature>
<feature type="compositionally biased region" description="Basic and acidic residues" evidence="5">
    <location>
        <begin position="436"/>
        <end position="454"/>
    </location>
</feature>
<proteinExistence type="inferred from homology"/>
<feature type="compositionally biased region" description="Polar residues" evidence="5">
    <location>
        <begin position="249"/>
        <end position="278"/>
    </location>
</feature>
<feature type="compositionally biased region" description="Polar residues" evidence="5">
    <location>
        <begin position="394"/>
        <end position="421"/>
    </location>
</feature>
<evidence type="ECO:0000256" key="3">
    <source>
        <dbReference type="ARBA" id="ARBA00023018"/>
    </source>
</evidence>
<dbReference type="AlphaFoldDB" id="A0A336M5N4"/>
<dbReference type="InterPro" id="IPR001359">
    <property type="entry name" value="Synapsin"/>
</dbReference>
<dbReference type="VEuPathDB" id="VectorBase:CSON012491"/>
<accession>A0A336M5N4</accession>
<feature type="compositionally biased region" description="Low complexity" evidence="5">
    <location>
        <begin position="229"/>
        <end position="248"/>
    </location>
</feature>
<dbReference type="PANTHER" id="PTHR10841">
    <property type="entry name" value="SYNAPSIN"/>
    <property type="match status" value="1"/>
</dbReference>
<dbReference type="GO" id="GO:0030672">
    <property type="term" value="C:synaptic vesicle membrane"/>
    <property type="evidence" value="ECO:0007669"/>
    <property type="project" value="TreeGrafter"/>
</dbReference>
<dbReference type="Gene3D" id="3.30.1490.20">
    <property type="entry name" value="ATP-grasp fold, A domain"/>
    <property type="match status" value="1"/>
</dbReference>
<dbReference type="PANTHER" id="PTHR10841:SF17">
    <property type="entry name" value="SYNAPSIN"/>
    <property type="match status" value="1"/>
</dbReference>
<feature type="compositionally biased region" description="Polar residues" evidence="5">
    <location>
        <begin position="308"/>
        <end position="322"/>
    </location>
</feature>
<evidence type="ECO:0000256" key="4">
    <source>
        <dbReference type="ARBA" id="ARBA00034103"/>
    </source>
</evidence>
<dbReference type="Gene3D" id="3.30.470.20">
    <property type="entry name" value="ATP-grasp fold, B domain"/>
    <property type="match status" value="1"/>
</dbReference>
<feature type="region of interest" description="Disordered" evidence="5">
    <location>
        <begin position="387"/>
        <end position="454"/>
    </location>
</feature>